<dbReference type="RefSeq" id="WP_160767579.1">
    <property type="nucleotide sequence ID" value="NZ_JAUSWK010000006.1"/>
</dbReference>
<gene>
    <name evidence="4" type="ORF">GRI55_14030</name>
    <name evidence="3" type="ORF">QOZ97_002876</name>
</gene>
<reference evidence="4 5" key="1">
    <citation type="submission" date="2019-12" db="EMBL/GenBank/DDBJ databases">
        <title>Genomic-based taxomic classification of the family Erythrobacteraceae.</title>
        <authorList>
            <person name="Xu L."/>
        </authorList>
    </citation>
    <scope>NUCLEOTIDE SEQUENCE [LARGE SCALE GENOMIC DNA]</scope>
    <source>
        <strain evidence="4 5">CGMCC 1.8703</strain>
    </source>
</reference>
<name>A0A6I4UGU6_9SPHN</name>
<keyword evidence="6" id="KW-1185">Reference proteome</keyword>
<proteinExistence type="predicted"/>
<accession>A0A6I4UGU6</accession>
<dbReference type="Proteomes" id="UP000439914">
    <property type="component" value="Unassembled WGS sequence"/>
</dbReference>
<evidence type="ECO:0000259" key="2">
    <source>
        <dbReference type="SMART" id="SM01080"/>
    </source>
</evidence>
<organism evidence="4 5">
    <name type="scientific">Qipengyuania citrea</name>
    <dbReference type="NCBI Taxonomy" id="225971"/>
    <lineage>
        <taxon>Bacteria</taxon>
        <taxon>Pseudomonadati</taxon>
        <taxon>Pseudomonadota</taxon>
        <taxon>Alphaproteobacteria</taxon>
        <taxon>Sphingomonadales</taxon>
        <taxon>Erythrobacteraceae</taxon>
        <taxon>Qipengyuania</taxon>
    </lineage>
</organism>
<dbReference type="Pfam" id="PF05226">
    <property type="entry name" value="CHASE2"/>
    <property type="match status" value="1"/>
</dbReference>
<feature type="transmembrane region" description="Helical" evidence="1">
    <location>
        <begin position="329"/>
        <end position="350"/>
    </location>
</feature>
<evidence type="ECO:0000256" key="1">
    <source>
        <dbReference type="SAM" id="Phobius"/>
    </source>
</evidence>
<keyword evidence="1" id="KW-0812">Transmembrane</keyword>
<keyword evidence="1" id="KW-0472">Membrane</keyword>
<dbReference type="EMBL" id="JAUSWK010000006">
    <property type="protein sequence ID" value="MDQ0567321.1"/>
    <property type="molecule type" value="Genomic_DNA"/>
</dbReference>
<reference evidence="3 6" key="2">
    <citation type="submission" date="2023-07" db="EMBL/GenBank/DDBJ databases">
        <title>Genomic Encyclopedia of Type Strains, Phase IV (KMG-IV): sequencing the most valuable type-strain genomes for metagenomic binning, comparative biology and taxonomic classification.</title>
        <authorList>
            <person name="Goeker M."/>
        </authorList>
    </citation>
    <scope>NUCLEOTIDE SEQUENCE [LARGE SCALE GENOMIC DNA]</scope>
    <source>
        <strain evidence="3 6">DSM 14432</strain>
    </source>
</reference>
<feature type="transmembrane region" description="Helical" evidence="1">
    <location>
        <begin position="15"/>
        <end position="34"/>
    </location>
</feature>
<evidence type="ECO:0000313" key="6">
    <source>
        <dbReference type="Proteomes" id="UP001238601"/>
    </source>
</evidence>
<feature type="transmembrane region" description="Helical" evidence="1">
    <location>
        <begin position="303"/>
        <end position="323"/>
    </location>
</feature>
<dbReference type="EMBL" id="WTYG01000006">
    <property type="protein sequence ID" value="MXP36867.1"/>
    <property type="molecule type" value="Genomic_DNA"/>
</dbReference>
<dbReference type="Proteomes" id="UP001238601">
    <property type="component" value="Unassembled WGS sequence"/>
</dbReference>
<sequence length="467" mass="50331">MEGHSPRAGRDYDVLWAWVIAFAGAWLVFATGIGEGVERQARNLQSSVLEKRATGDLAIVEIDSASLQALEAWPWQREIYARLVTRLSQAGVELIAFDVDFSSPSTPGQDHLFARALAEASATVVLPTFKQRATWADGGYAESLPLEMFSRSAFLGSVNVHPDSQGRLDSYSYGTVTGGLPRPSLASLIAGASGEVDTQFAIDQSINPATIPAYSFSSVLEAPDDFLAQLRGKKVIVGATAIELGDRYTTSRHSVVPGVVIQALAAETLMHGTDFNNFGYIPSFVLTALLMLFVGLRMKGRSNGLALAAIAMVMGLVGLRMLVQSLKLGTFSNLAAFVFLGLFLLAGRALRTQNALRTTKFIDPASGLPNEAAFEAFVAGRSGSQFIIGKVHDFGDLLEIVPYKGRRDMFENIARRLALVAQDERVYHLGGAISPGRWTTVIAMVSTITFSRSLPCSARQCWSARSA</sequence>
<dbReference type="InterPro" id="IPR007890">
    <property type="entry name" value="CHASE2"/>
</dbReference>
<dbReference type="AlphaFoldDB" id="A0A6I4UGU6"/>
<dbReference type="SMART" id="SM01080">
    <property type="entry name" value="CHASE2"/>
    <property type="match status" value="1"/>
</dbReference>
<evidence type="ECO:0000313" key="4">
    <source>
        <dbReference type="EMBL" id="MXP36867.1"/>
    </source>
</evidence>
<feature type="domain" description="CHASE2" evidence="2">
    <location>
        <begin position="34"/>
        <end position="298"/>
    </location>
</feature>
<keyword evidence="1" id="KW-1133">Transmembrane helix</keyword>
<dbReference type="GeneID" id="93687684"/>
<protein>
    <submittedName>
        <fullName evidence="4">CHASE2 domain-containing protein</fullName>
    </submittedName>
    <submittedName>
        <fullName evidence="3">CHASE2 domain-containing sensor protein</fullName>
    </submittedName>
</protein>
<evidence type="ECO:0000313" key="5">
    <source>
        <dbReference type="Proteomes" id="UP000439914"/>
    </source>
</evidence>
<feature type="transmembrane region" description="Helical" evidence="1">
    <location>
        <begin position="278"/>
        <end position="296"/>
    </location>
</feature>
<evidence type="ECO:0000313" key="3">
    <source>
        <dbReference type="EMBL" id="MDQ0567321.1"/>
    </source>
</evidence>
<comment type="caution">
    <text evidence="4">The sequence shown here is derived from an EMBL/GenBank/DDBJ whole genome shotgun (WGS) entry which is preliminary data.</text>
</comment>